<sequence length="140" mass="16004">MASKQEVKKYLAHWFQLGMVVVPSRGGITLSPKIVIAGGKYSKEFEQCWQQVISSPRTKDYYLEGTDQTINELLTPAWEIVECSRCNMPIAMHSKGMPTEICPCHYLKTWPNTDVPSPRCPVDSRVHLQYICNRLVTKIM</sequence>
<accession>M1WRC8</accession>
<proteinExistence type="predicted"/>
<dbReference type="RefSeq" id="WP_008232783.1">
    <property type="nucleotide sequence ID" value="NZ_CAIY01000028.1"/>
</dbReference>
<dbReference type="Proteomes" id="UP000053051">
    <property type="component" value="Unassembled WGS sequence"/>
</dbReference>
<name>M1WRC8_9NOST</name>
<reference evidence="2" key="2">
    <citation type="submission" date="2016-01" db="EMBL/GenBank/DDBJ databases">
        <title>Diatom-associated endosymboitic cyanobacterium lacks core nitrogen metabolism enzymes.</title>
        <authorList>
            <person name="Hilton J.A."/>
            <person name="Foster R.A."/>
            <person name="Tripp H.J."/>
            <person name="Carter B.J."/>
            <person name="Zehr J.P."/>
            <person name="Villareal T.A."/>
        </authorList>
    </citation>
    <scope>NUCLEOTIDE SEQUENCE [LARGE SCALE GENOMIC DNA]</scope>
    <source>
        <strain evidence="2">HH01</strain>
    </source>
</reference>
<gene>
    <name evidence="1" type="ORF">RINTHH_7090</name>
</gene>
<organism evidence="1 2">
    <name type="scientific">Richelia intracellularis HH01</name>
    <dbReference type="NCBI Taxonomy" id="1165094"/>
    <lineage>
        <taxon>Bacteria</taxon>
        <taxon>Bacillati</taxon>
        <taxon>Cyanobacteriota</taxon>
        <taxon>Cyanophyceae</taxon>
        <taxon>Nostocales</taxon>
        <taxon>Nostocaceae</taxon>
        <taxon>Richelia</taxon>
    </lineage>
</organism>
<dbReference type="EMBL" id="CAIY01000028">
    <property type="protein sequence ID" value="CCH66864.1"/>
    <property type="molecule type" value="Genomic_DNA"/>
</dbReference>
<keyword evidence="2" id="KW-1185">Reference proteome</keyword>
<dbReference type="AlphaFoldDB" id="M1WRC8"/>
<dbReference type="OrthoDB" id="485097at2"/>
<dbReference type="STRING" id="1165094.RINTHH_7090"/>
<protein>
    <submittedName>
        <fullName evidence="1">Uncharacterized protein</fullName>
    </submittedName>
</protein>
<evidence type="ECO:0000313" key="1">
    <source>
        <dbReference type="EMBL" id="CCH66864.1"/>
    </source>
</evidence>
<comment type="caution">
    <text evidence="1">The sequence shown here is derived from an EMBL/GenBank/DDBJ whole genome shotgun (WGS) entry which is preliminary data.</text>
</comment>
<reference evidence="1 2" key="1">
    <citation type="submission" date="2012-05" db="EMBL/GenBank/DDBJ databases">
        <authorList>
            <person name="Hilton J."/>
        </authorList>
    </citation>
    <scope>NUCLEOTIDE SEQUENCE [LARGE SCALE GENOMIC DNA]</scope>
    <source>
        <strain evidence="1 2">HH01</strain>
    </source>
</reference>
<evidence type="ECO:0000313" key="2">
    <source>
        <dbReference type="Proteomes" id="UP000053051"/>
    </source>
</evidence>